<dbReference type="GO" id="GO:0030295">
    <property type="term" value="F:protein kinase activator activity"/>
    <property type="evidence" value="ECO:0007669"/>
    <property type="project" value="TreeGrafter"/>
</dbReference>
<feature type="domain" description="PAS" evidence="14">
    <location>
        <begin position="314"/>
        <end position="384"/>
    </location>
</feature>
<dbReference type="Pfam" id="PF00989">
    <property type="entry name" value="PAS"/>
    <property type="match status" value="1"/>
</dbReference>
<dbReference type="PANTHER" id="PTHR42878">
    <property type="entry name" value="TWO-COMPONENT HISTIDINE KINASE"/>
    <property type="match status" value="1"/>
</dbReference>
<evidence type="ECO:0000256" key="4">
    <source>
        <dbReference type="ARBA" id="ARBA00022553"/>
    </source>
</evidence>
<comment type="subcellular location">
    <subcellularLocation>
        <location evidence="2">Membrane</location>
        <topology evidence="2">Multi-pass membrane protein</topology>
    </subcellularLocation>
</comment>
<dbReference type="FunFam" id="1.10.287.130:FF:000001">
    <property type="entry name" value="Two-component sensor histidine kinase"/>
    <property type="match status" value="1"/>
</dbReference>
<dbReference type="InterPro" id="IPR029016">
    <property type="entry name" value="GAF-like_dom_sf"/>
</dbReference>
<keyword evidence="4" id="KW-0597">Phosphoprotein</keyword>
<dbReference type="SUPFAM" id="SSF55874">
    <property type="entry name" value="ATPase domain of HSP90 chaperone/DNA topoisomerase II/histidine kinase"/>
    <property type="match status" value="1"/>
</dbReference>
<dbReference type="CDD" id="cd00130">
    <property type="entry name" value="PAS"/>
    <property type="match status" value="3"/>
</dbReference>
<evidence type="ECO:0000256" key="10">
    <source>
        <dbReference type="ARBA" id="ARBA00022989"/>
    </source>
</evidence>
<reference evidence="16" key="1">
    <citation type="journal article" date="2020" name="mSystems">
        <title>Genome- and Community-Level Interaction Insights into Carbon Utilization and Element Cycling Functions of Hydrothermarchaeota in Hydrothermal Sediment.</title>
        <authorList>
            <person name="Zhou Z."/>
            <person name="Liu Y."/>
            <person name="Xu W."/>
            <person name="Pan J."/>
            <person name="Luo Z.H."/>
            <person name="Li M."/>
        </authorList>
    </citation>
    <scope>NUCLEOTIDE SEQUENCE [LARGE SCALE GENOMIC DNA]</scope>
    <source>
        <strain evidence="16">SpSt-855</strain>
    </source>
</reference>
<dbReference type="Gene3D" id="3.30.565.10">
    <property type="entry name" value="Histidine kinase-like ATPase, C-terminal domain"/>
    <property type="match status" value="1"/>
</dbReference>
<dbReference type="SUPFAM" id="SSF55781">
    <property type="entry name" value="GAF domain-like"/>
    <property type="match status" value="1"/>
</dbReference>
<keyword evidence="10" id="KW-1133">Transmembrane helix</keyword>
<keyword evidence="9" id="KW-0067">ATP-binding</keyword>
<keyword evidence="6" id="KW-0812">Transmembrane</keyword>
<dbReference type="GO" id="GO:0005524">
    <property type="term" value="F:ATP binding"/>
    <property type="evidence" value="ECO:0007669"/>
    <property type="project" value="UniProtKB-KW"/>
</dbReference>
<keyword evidence="5" id="KW-0808">Transferase</keyword>
<feature type="domain" description="Histidine kinase" evidence="13">
    <location>
        <begin position="572"/>
        <end position="790"/>
    </location>
</feature>
<evidence type="ECO:0000256" key="7">
    <source>
        <dbReference type="ARBA" id="ARBA00022741"/>
    </source>
</evidence>
<dbReference type="EC" id="2.7.13.3" evidence="3"/>
<dbReference type="Pfam" id="PF13426">
    <property type="entry name" value="PAS_9"/>
    <property type="match status" value="2"/>
</dbReference>
<dbReference type="Pfam" id="PF01590">
    <property type="entry name" value="GAF"/>
    <property type="match status" value="1"/>
</dbReference>
<feature type="domain" description="PAS" evidence="14">
    <location>
        <begin position="438"/>
        <end position="490"/>
    </location>
</feature>
<dbReference type="SUPFAM" id="SSF55785">
    <property type="entry name" value="PYP-like sensor domain (PAS domain)"/>
    <property type="match status" value="3"/>
</dbReference>
<organism evidence="16">
    <name type="scientific">Acidobacterium capsulatum</name>
    <dbReference type="NCBI Taxonomy" id="33075"/>
    <lineage>
        <taxon>Bacteria</taxon>
        <taxon>Pseudomonadati</taxon>
        <taxon>Acidobacteriota</taxon>
        <taxon>Terriglobia</taxon>
        <taxon>Terriglobales</taxon>
        <taxon>Acidobacteriaceae</taxon>
        <taxon>Acidobacterium</taxon>
    </lineage>
</organism>
<dbReference type="NCBIfam" id="TIGR00229">
    <property type="entry name" value="sensory_box"/>
    <property type="match status" value="3"/>
</dbReference>
<dbReference type="Pfam" id="PF00512">
    <property type="entry name" value="HisKA"/>
    <property type="match status" value="1"/>
</dbReference>
<dbReference type="InterPro" id="IPR004358">
    <property type="entry name" value="Sig_transdc_His_kin-like_C"/>
</dbReference>
<dbReference type="InterPro" id="IPR036890">
    <property type="entry name" value="HATPase_C_sf"/>
</dbReference>
<dbReference type="Pfam" id="PF02518">
    <property type="entry name" value="HATPase_c"/>
    <property type="match status" value="1"/>
</dbReference>
<evidence type="ECO:0000259" key="15">
    <source>
        <dbReference type="PROSITE" id="PS50113"/>
    </source>
</evidence>
<dbReference type="InterPro" id="IPR035965">
    <property type="entry name" value="PAS-like_dom_sf"/>
</dbReference>
<keyword evidence="12" id="KW-0472">Membrane</keyword>
<dbReference type="SMART" id="SM00086">
    <property type="entry name" value="PAC"/>
    <property type="match status" value="3"/>
</dbReference>
<dbReference type="SMART" id="SM00065">
    <property type="entry name" value="GAF"/>
    <property type="match status" value="1"/>
</dbReference>
<dbReference type="SMART" id="SM00091">
    <property type="entry name" value="PAS"/>
    <property type="match status" value="3"/>
</dbReference>
<dbReference type="GO" id="GO:0000155">
    <property type="term" value="F:phosphorelay sensor kinase activity"/>
    <property type="evidence" value="ECO:0007669"/>
    <property type="project" value="InterPro"/>
</dbReference>
<name>A0A7V5CTB8_9BACT</name>
<dbReference type="Gene3D" id="1.10.287.130">
    <property type="match status" value="1"/>
</dbReference>
<dbReference type="PANTHER" id="PTHR42878:SF7">
    <property type="entry name" value="SENSOR HISTIDINE KINASE GLRK"/>
    <property type="match status" value="1"/>
</dbReference>
<evidence type="ECO:0000256" key="11">
    <source>
        <dbReference type="ARBA" id="ARBA00023012"/>
    </source>
</evidence>
<protein>
    <recommendedName>
        <fullName evidence="3">histidine kinase</fullName>
        <ecNumber evidence="3">2.7.13.3</ecNumber>
    </recommendedName>
</protein>
<sequence length="799" mass="89691">MISTLSAMGHDEAERLKLLLQHEILDTPPDPAFDELLDLASQFTRAPYGYIGFMDANRIWFKSHRGFEGSELRRYSTACELVLAQRQSILVPDTGRDARFTDGFVALTPSIACRSYLGAPLVDSHGAVLGTLALLSDETDFFRPDHLRIVETLSRQIVTRLEYYNRTRIQDRSARARQRVERALTVERNFVSAVLDTMSALVLVLDTSGRIVRFNRSCEEISGYSFAELVGRSFIREMFSPEDHERAQQLFEQARQGALQETWEMRWRTRGGGMRRIAWASTTLADPTGEVNFVILTGMDVTLQVEAQNALRLSETRYRQLVEGSLGMVCTHDVEGRLLSINTHAAESLGYTSEEMVGRRIVELIPPQHRPGWSEYLKTINETGEHQGMLSLQRKDGGVCVITYRNKLVHFPDMEPFVLGHGVDVTEKNEAEHRLRNLTRQRESILGSVGDGIFGMDMEGRITFVNRAALDMVGYEEDEVSGRDMHALLHHSRADGTPYPVDLCPIYKARQLDSPMRVDDEVFWHKDGTCFPVEYVACPLVDNGRVSGIVIAFQDITERQRLDRMKDEFISTVSHELRTPLTSLRAALGLIAGGALQRRPEKVQQMFDVAIGNCDRLVRLVNDILDFERLGSGKMQLQYVQMPARDLLQRAVDLQHSSAQKANITLRVEAEPMDLWVDADRILQTLGNLISNAIKFSPSGADVLVRASVRGKAEAVIEVRDHGRGIPQEKISLIFERFQQVDASDSRAMGGTGLGLAICRRIVRQHGGQIWVESEVGKGSSFFFTVARNVAVLPTASTA</sequence>
<dbReference type="InterPro" id="IPR003594">
    <property type="entry name" value="HATPase_dom"/>
</dbReference>
<dbReference type="EMBL" id="DTKL01000039">
    <property type="protein sequence ID" value="HGY94394.1"/>
    <property type="molecule type" value="Genomic_DNA"/>
</dbReference>
<dbReference type="GO" id="GO:0000156">
    <property type="term" value="F:phosphorelay response regulator activity"/>
    <property type="evidence" value="ECO:0007669"/>
    <property type="project" value="TreeGrafter"/>
</dbReference>
<dbReference type="Gene3D" id="3.30.450.40">
    <property type="match status" value="1"/>
</dbReference>
<keyword evidence="8" id="KW-0418">Kinase</keyword>
<dbReference type="AlphaFoldDB" id="A0A7V5CTB8"/>
<dbReference type="PROSITE" id="PS50113">
    <property type="entry name" value="PAC"/>
    <property type="match status" value="2"/>
</dbReference>
<dbReference type="PROSITE" id="PS50112">
    <property type="entry name" value="PAS"/>
    <property type="match status" value="3"/>
</dbReference>
<dbReference type="CDD" id="cd16922">
    <property type="entry name" value="HATPase_EvgS-ArcB-TorS-like"/>
    <property type="match status" value="1"/>
</dbReference>
<evidence type="ECO:0000256" key="9">
    <source>
        <dbReference type="ARBA" id="ARBA00022840"/>
    </source>
</evidence>
<dbReference type="FunFam" id="3.30.565.10:FF:000006">
    <property type="entry name" value="Sensor histidine kinase WalK"/>
    <property type="match status" value="1"/>
</dbReference>
<dbReference type="SMART" id="SM00387">
    <property type="entry name" value="HATPase_c"/>
    <property type="match status" value="1"/>
</dbReference>
<feature type="domain" description="PAC" evidence="15">
    <location>
        <begin position="516"/>
        <end position="568"/>
    </location>
</feature>
<dbReference type="InterPro" id="IPR036097">
    <property type="entry name" value="HisK_dim/P_sf"/>
</dbReference>
<dbReference type="InterPro" id="IPR013767">
    <property type="entry name" value="PAS_fold"/>
</dbReference>
<dbReference type="GO" id="GO:0016020">
    <property type="term" value="C:membrane"/>
    <property type="evidence" value="ECO:0007669"/>
    <property type="project" value="UniProtKB-SubCell"/>
</dbReference>
<dbReference type="Gene3D" id="3.30.450.20">
    <property type="entry name" value="PAS domain"/>
    <property type="match status" value="3"/>
</dbReference>
<keyword evidence="7" id="KW-0547">Nucleotide-binding</keyword>
<evidence type="ECO:0000259" key="14">
    <source>
        <dbReference type="PROSITE" id="PS50112"/>
    </source>
</evidence>
<dbReference type="InterPro" id="IPR005467">
    <property type="entry name" value="His_kinase_dom"/>
</dbReference>
<evidence type="ECO:0000313" key="16">
    <source>
        <dbReference type="EMBL" id="HGY94394.1"/>
    </source>
</evidence>
<evidence type="ECO:0000256" key="1">
    <source>
        <dbReference type="ARBA" id="ARBA00000085"/>
    </source>
</evidence>
<dbReference type="SMART" id="SM00388">
    <property type="entry name" value="HisKA"/>
    <property type="match status" value="1"/>
</dbReference>
<keyword evidence="11" id="KW-0902">Two-component regulatory system</keyword>
<dbReference type="InterPro" id="IPR001610">
    <property type="entry name" value="PAC"/>
</dbReference>
<evidence type="ECO:0000256" key="2">
    <source>
        <dbReference type="ARBA" id="ARBA00004141"/>
    </source>
</evidence>
<comment type="catalytic activity">
    <reaction evidence="1">
        <text>ATP + protein L-histidine = ADP + protein N-phospho-L-histidine.</text>
        <dbReference type="EC" id="2.7.13.3"/>
    </reaction>
</comment>
<comment type="caution">
    <text evidence="16">The sequence shown here is derived from an EMBL/GenBank/DDBJ whole genome shotgun (WGS) entry which is preliminary data.</text>
</comment>
<accession>A0A7V5CTB8</accession>
<dbReference type="InterPro" id="IPR050351">
    <property type="entry name" value="BphY/WalK/GraS-like"/>
</dbReference>
<dbReference type="InterPro" id="IPR003018">
    <property type="entry name" value="GAF"/>
</dbReference>
<proteinExistence type="predicted"/>
<evidence type="ECO:0000256" key="12">
    <source>
        <dbReference type="ARBA" id="ARBA00023136"/>
    </source>
</evidence>
<dbReference type="InterPro" id="IPR000700">
    <property type="entry name" value="PAS-assoc_C"/>
</dbReference>
<dbReference type="GO" id="GO:0006355">
    <property type="term" value="P:regulation of DNA-templated transcription"/>
    <property type="evidence" value="ECO:0007669"/>
    <property type="project" value="InterPro"/>
</dbReference>
<evidence type="ECO:0000256" key="8">
    <source>
        <dbReference type="ARBA" id="ARBA00022777"/>
    </source>
</evidence>
<feature type="domain" description="PAS" evidence="14">
    <location>
        <begin position="187"/>
        <end position="258"/>
    </location>
</feature>
<evidence type="ECO:0000259" key="13">
    <source>
        <dbReference type="PROSITE" id="PS50109"/>
    </source>
</evidence>
<feature type="domain" description="PAC" evidence="15">
    <location>
        <begin position="261"/>
        <end position="313"/>
    </location>
</feature>
<dbReference type="InterPro" id="IPR000014">
    <property type="entry name" value="PAS"/>
</dbReference>
<dbReference type="SUPFAM" id="SSF47384">
    <property type="entry name" value="Homodimeric domain of signal transducing histidine kinase"/>
    <property type="match status" value="1"/>
</dbReference>
<dbReference type="PRINTS" id="PR00344">
    <property type="entry name" value="BCTRLSENSOR"/>
</dbReference>
<evidence type="ECO:0000256" key="3">
    <source>
        <dbReference type="ARBA" id="ARBA00012438"/>
    </source>
</evidence>
<dbReference type="InterPro" id="IPR003661">
    <property type="entry name" value="HisK_dim/P_dom"/>
</dbReference>
<gene>
    <name evidence="16" type="ORF">ENW50_06875</name>
</gene>
<dbReference type="PROSITE" id="PS50109">
    <property type="entry name" value="HIS_KIN"/>
    <property type="match status" value="1"/>
</dbReference>
<evidence type="ECO:0000256" key="5">
    <source>
        <dbReference type="ARBA" id="ARBA00022679"/>
    </source>
</evidence>
<dbReference type="GO" id="GO:0007234">
    <property type="term" value="P:osmosensory signaling via phosphorelay pathway"/>
    <property type="evidence" value="ECO:0007669"/>
    <property type="project" value="TreeGrafter"/>
</dbReference>
<dbReference type="CDD" id="cd00082">
    <property type="entry name" value="HisKA"/>
    <property type="match status" value="1"/>
</dbReference>
<evidence type="ECO:0000256" key="6">
    <source>
        <dbReference type="ARBA" id="ARBA00022692"/>
    </source>
</evidence>